<gene>
    <name evidence="2" type="primary">TY3B-I_402</name>
    <name evidence="2" type="ORF">CK203_088826</name>
</gene>
<dbReference type="InterPro" id="IPR043128">
    <property type="entry name" value="Rev_trsase/Diguanyl_cyclase"/>
</dbReference>
<comment type="caution">
    <text evidence="2">The sequence shown here is derived from an EMBL/GenBank/DDBJ whole genome shotgun (WGS) entry which is preliminary data.</text>
</comment>
<dbReference type="Proteomes" id="UP000288805">
    <property type="component" value="Unassembled WGS sequence"/>
</dbReference>
<dbReference type="Gene3D" id="3.10.10.10">
    <property type="entry name" value="HIV Type 1 Reverse Transcriptase, subunit A, domain 1"/>
    <property type="match status" value="1"/>
</dbReference>
<dbReference type="CDD" id="cd01647">
    <property type="entry name" value="RT_LTR"/>
    <property type="match status" value="1"/>
</dbReference>
<dbReference type="SUPFAM" id="SSF56672">
    <property type="entry name" value="DNA/RNA polymerases"/>
    <property type="match status" value="1"/>
</dbReference>
<evidence type="ECO:0000313" key="2">
    <source>
        <dbReference type="EMBL" id="RVW13613.1"/>
    </source>
</evidence>
<dbReference type="PANTHER" id="PTHR24559">
    <property type="entry name" value="TRANSPOSON TY3-I GAG-POL POLYPROTEIN"/>
    <property type="match status" value="1"/>
</dbReference>
<dbReference type="InterPro" id="IPR043502">
    <property type="entry name" value="DNA/RNA_pol_sf"/>
</dbReference>
<sequence length="287" mass="32175">MLKLPVIPTETFPVRVANGERLTCQGRYDKVRIELQGTEFYLTLFSLPLSGLDLVLGVQGLEMLGSMAASPEEILKEFHQGHALFAVCFQPTMETAPADAPTKVTQQSMQRLLKEYEDVFQEPSSLPPAREVDHCITLKEGTEPINVRPYRYAHFQKAEIEKQVQEMLDSGLIHPSTNPFSSPVLLVKKKNGSWRFCTDYRTLNVATIKDRFPIPTVDDMLEELYGATYFTKFDLRANYHQNDEAKAAFLALKQAMTTTPTLAMPNFNDSFTIETDASGEGIGAVLS</sequence>
<dbReference type="CDD" id="cd00303">
    <property type="entry name" value="retropepsin_like"/>
    <property type="match status" value="1"/>
</dbReference>
<dbReference type="Pfam" id="PF17919">
    <property type="entry name" value="RT_RNaseH_2"/>
    <property type="match status" value="1"/>
</dbReference>
<dbReference type="AlphaFoldDB" id="A0A438BRM9"/>
<evidence type="ECO:0000259" key="1">
    <source>
        <dbReference type="Pfam" id="PF17919"/>
    </source>
</evidence>
<dbReference type="InterPro" id="IPR053134">
    <property type="entry name" value="RNA-dir_DNA_polymerase"/>
</dbReference>
<name>A0A438BRM9_VITVI</name>
<accession>A0A438BRM9</accession>
<dbReference type="Gene3D" id="3.30.70.270">
    <property type="match status" value="1"/>
</dbReference>
<organism evidence="2 3">
    <name type="scientific">Vitis vinifera</name>
    <name type="common">Grape</name>
    <dbReference type="NCBI Taxonomy" id="29760"/>
    <lineage>
        <taxon>Eukaryota</taxon>
        <taxon>Viridiplantae</taxon>
        <taxon>Streptophyta</taxon>
        <taxon>Embryophyta</taxon>
        <taxon>Tracheophyta</taxon>
        <taxon>Spermatophyta</taxon>
        <taxon>Magnoliopsida</taxon>
        <taxon>eudicotyledons</taxon>
        <taxon>Gunneridae</taxon>
        <taxon>Pentapetalae</taxon>
        <taxon>rosids</taxon>
        <taxon>Vitales</taxon>
        <taxon>Vitaceae</taxon>
        <taxon>Viteae</taxon>
        <taxon>Vitis</taxon>
    </lineage>
</organism>
<proteinExistence type="predicted"/>
<protein>
    <submittedName>
        <fullName evidence="2">Transposon Ty3-I Gag-Pol polyprotein</fullName>
    </submittedName>
</protein>
<dbReference type="PANTHER" id="PTHR24559:SF434">
    <property type="entry name" value="RNA-DIRECTED DNA POLYMERASE HOMOLOG"/>
    <property type="match status" value="1"/>
</dbReference>
<reference evidence="2 3" key="1">
    <citation type="journal article" date="2018" name="PLoS Genet.">
        <title>Population sequencing reveals clonal diversity and ancestral inbreeding in the grapevine cultivar Chardonnay.</title>
        <authorList>
            <person name="Roach M.J."/>
            <person name="Johnson D.L."/>
            <person name="Bohlmann J."/>
            <person name="van Vuuren H.J."/>
            <person name="Jones S.J."/>
            <person name="Pretorius I.S."/>
            <person name="Schmidt S.A."/>
            <person name="Borneman A.R."/>
        </authorList>
    </citation>
    <scope>NUCLEOTIDE SEQUENCE [LARGE SCALE GENOMIC DNA]</scope>
    <source>
        <strain evidence="3">cv. Chardonnay</strain>
        <tissue evidence="2">Leaf</tissue>
    </source>
</reference>
<dbReference type="EMBL" id="QGNW01002648">
    <property type="protein sequence ID" value="RVW13613.1"/>
    <property type="molecule type" value="Genomic_DNA"/>
</dbReference>
<dbReference type="InterPro" id="IPR041577">
    <property type="entry name" value="RT_RNaseH_2"/>
</dbReference>
<feature type="domain" description="Reverse transcriptase/retrotransposon-derived protein RNase H-like" evidence="1">
    <location>
        <begin position="243"/>
        <end position="287"/>
    </location>
</feature>
<evidence type="ECO:0000313" key="3">
    <source>
        <dbReference type="Proteomes" id="UP000288805"/>
    </source>
</evidence>